<reference evidence="2 3" key="1">
    <citation type="journal article" date="2020" name="Nature">
        <title>Six reference-quality genomes reveal evolution of bat adaptations.</title>
        <authorList>
            <person name="Jebb D."/>
            <person name="Huang Z."/>
            <person name="Pippel M."/>
            <person name="Hughes G.M."/>
            <person name="Lavrichenko K."/>
            <person name="Devanna P."/>
            <person name="Winkler S."/>
            <person name="Jermiin L.S."/>
            <person name="Skirmuntt E.C."/>
            <person name="Katzourakis A."/>
            <person name="Burkitt-Gray L."/>
            <person name="Ray D.A."/>
            <person name="Sullivan K.A.M."/>
            <person name="Roscito J.G."/>
            <person name="Kirilenko B.M."/>
            <person name="Davalos L.M."/>
            <person name="Corthals A.P."/>
            <person name="Power M.L."/>
            <person name="Jones G."/>
            <person name="Ransome R.D."/>
            <person name="Dechmann D.K.N."/>
            <person name="Locatelli A.G."/>
            <person name="Puechmaille S.J."/>
            <person name="Fedrigo O."/>
            <person name="Jarvis E.D."/>
            <person name="Hiller M."/>
            <person name="Vernes S.C."/>
            <person name="Myers E.W."/>
            <person name="Teeling E.C."/>
        </authorList>
    </citation>
    <scope>NUCLEOTIDE SEQUENCE [LARGE SCALE GENOMIC DNA]</scope>
    <source>
        <strain evidence="2">MPipKuh1</strain>
        <tissue evidence="2">Flight muscle</tissue>
    </source>
</reference>
<gene>
    <name evidence="2" type="ORF">mPipKuh1_008079</name>
</gene>
<evidence type="ECO:0000313" key="3">
    <source>
        <dbReference type="Proteomes" id="UP000558488"/>
    </source>
</evidence>
<keyword evidence="3" id="KW-1185">Reference proteome</keyword>
<name>A0A7J7WDH9_PIPKU</name>
<dbReference type="AlphaFoldDB" id="A0A7J7WDH9"/>
<sequence>MQLHPSQTTTFQREGWAWDCGPGRALCTALRAEAGSRLPHHLPVLPGPSAAGPRRRPEGVGSRTKGWLHRQQAVAVGKRAVIGHVGATWVHTQACRASSRASCFSRNSPPAGKLQKDTEYIQGVCSLFPLLPLAGLGSVAPTERGCSPRTRKVDLRGRKNCGLSFSFENYCWPGRCGSVVECRPMNQEVTVRFPVRTHARVVGMIPSVGCAGGG</sequence>
<dbReference type="EMBL" id="JACAGB010000011">
    <property type="protein sequence ID" value="KAF6335396.1"/>
    <property type="molecule type" value="Genomic_DNA"/>
</dbReference>
<evidence type="ECO:0000313" key="2">
    <source>
        <dbReference type="EMBL" id="KAF6335396.1"/>
    </source>
</evidence>
<feature type="region of interest" description="Disordered" evidence="1">
    <location>
        <begin position="39"/>
        <end position="66"/>
    </location>
</feature>
<protein>
    <submittedName>
        <fullName evidence="2">Uncharacterized protein</fullName>
    </submittedName>
</protein>
<proteinExistence type="predicted"/>
<accession>A0A7J7WDH9</accession>
<organism evidence="2 3">
    <name type="scientific">Pipistrellus kuhlii</name>
    <name type="common">Kuhl's pipistrelle</name>
    <dbReference type="NCBI Taxonomy" id="59472"/>
    <lineage>
        <taxon>Eukaryota</taxon>
        <taxon>Metazoa</taxon>
        <taxon>Chordata</taxon>
        <taxon>Craniata</taxon>
        <taxon>Vertebrata</taxon>
        <taxon>Euteleostomi</taxon>
        <taxon>Mammalia</taxon>
        <taxon>Eutheria</taxon>
        <taxon>Laurasiatheria</taxon>
        <taxon>Chiroptera</taxon>
        <taxon>Yangochiroptera</taxon>
        <taxon>Vespertilionidae</taxon>
        <taxon>Pipistrellus</taxon>
    </lineage>
</organism>
<dbReference type="Proteomes" id="UP000558488">
    <property type="component" value="Unassembled WGS sequence"/>
</dbReference>
<comment type="caution">
    <text evidence="2">The sequence shown here is derived from an EMBL/GenBank/DDBJ whole genome shotgun (WGS) entry which is preliminary data.</text>
</comment>
<evidence type="ECO:0000256" key="1">
    <source>
        <dbReference type="SAM" id="MobiDB-lite"/>
    </source>
</evidence>